<evidence type="ECO:0000256" key="1">
    <source>
        <dbReference type="SAM" id="Coils"/>
    </source>
</evidence>
<dbReference type="PANTHER" id="PTHR33678">
    <property type="entry name" value="BLL1576 PROTEIN"/>
    <property type="match status" value="1"/>
</dbReference>
<dbReference type="InterPro" id="IPR004291">
    <property type="entry name" value="Transposase_IS66_central"/>
</dbReference>
<feature type="domain" description="Transposase TnpC homeodomain" evidence="4">
    <location>
        <begin position="47"/>
        <end position="116"/>
    </location>
</feature>
<dbReference type="Pfam" id="PF13007">
    <property type="entry name" value="LZ_Tnp_IS66"/>
    <property type="match status" value="1"/>
</dbReference>
<name>A0AB73IUA1_9BURK</name>
<feature type="domain" description="Transposase IS66 zinc-finger binding" evidence="3">
    <location>
        <begin position="126"/>
        <end position="170"/>
    </location>
</feature>
<gene>
    <name evidence="5" type="ORF">J2793_007077</name>
</gene>
<feature type="coiled-coil region" evidence="1">
    <location>
        <begin position="12"/>
        <end position="63"/>
    </location>
</feature>
<accession>A0AB73IUA1</accession>
<dbReference type="Proteomes" id="UP001229486">
    <property type="component" value="Unassembled WGS sequence"/>
</dbReference>
<feature type="domain" description="Transposase IS66 central" evidence="2">
    <location>
        <begin position="186"/>
        <end position="321"/>
    </location>
</feature>
<dbReference type="Pfam" id="PF13005">
    <property type="entry name" value="zf-IS66"/>
    <property type="match status" value="1"/>
</dbReference>
<proteinExistence type="predicted"/>
<evidence type="ECO:0000313" key="6">
    <source>
        <dbReference type="Proteomes" id="UP001229486"/>
    </source>
</evidence>
<dbReference type="InterPro" id="IPR024474">
    <property type="entry name" value="Znf_dom_IS66"/>
</dbReference>
<evidence type="ECO:0000259" key="2">
    <source>
        <dbReference type="Pfam" id="PF03050"/>
    </source>
</evidence>
<evidence type="ECO:0000313" key="5">
    <source>
        <dbReference type="EMBL" id="MDP9651602.1"/>
    </source>
</evidence>
<dbReference type="PANTHER" id="PTHR33678:SF1">
    <property type="entry name" value="BLL1576 PROTEIN"/>
    <property type="match status" value="1"/>
</dbReference>
<evidence type="ECO:0000259" key="3">
    <source>
        <dbReference type="Pfam" id="PF13005"/>
    </source>
</evidence>
<protein>
    <submittedName>
        <fullName evidence="5">Transposase</fullName>
    </submittedName>
</protein>
<reference evidence="5" key="1">
    <citation type="submission" date="2023-07" db="EMBL/GenBank/DDBJ databases">
        <title>Sorghum-associated microbial communities from plants grown in Nebraska, USA.</title>
        <authorList>
            <person name="Schachtman D."/>
        </authorList>
    </citation>
    <scope>NUCLEOTIDE SEQUENCE</scope>
    <source>
        <strain evidence="5">DS1061</strain>
    </source>
</reference>
<evidence type="ECO:0000259" key="4">
    <source>
        <dbReference type="Pfam" id="PF13007"/>
    </source>
</evidence>
<dbReference type="InterPro" id="IPR052344">
    <property type="entry name" value="Transposase-related"/>
</dbReference>
<sequence length="358" mass="39873">MPGQVTITADELKELLAERDAARALREEQEALRGALRLVTAERDLAEERLRAYRRELFSAKSEARDSDQPGLFNEAEALGASSAPAQEDTPETTVAAYTRKRRGHRKPLDPNLPREFVRHELSEAERFCANDGHALVEIGVEISEQLDVIPEQLRVIQHQRVRYACPCCDLGIKVTPAPPRIIPRGLLSESALGWIATGKYQFGMPLYRQAGLLRRFGGDISSNTIAASMVRVGLATQPVINLMRDALLDADLVYCDETTFQVLKEKGRKLQTKSYLWSQMTDSGHPVRCFTYTPGRGAQLADKLFMGIRKGAVLMTDVYERLPFAQVSVFRIRQNGCRCISGLVAAGRTAAAPYEIR</sequence>
<comment type="caution">
    <text evidence="5">The sequence shown here is derived from an EMBL/GenBank/DDBJ whole genome shotgun (WGS) entry which is preliminary data.</text>
</comment>
<dbReference type="EMBL" id="JAURTK010000024">
    <property type="protein sequence ID" value="MDP9651602.1"/>
    <property type="molecule type" value="Genomic_DNA"/>
</dbReference>
<dbReference type="Pfam" id="PF03050">
    <property type="entry name" value="DDE_Tnp_IS66"/>
    <property type="match status" value="1"/>
</dbReference>
<organism evidence="5 6">
    <name type="scientific">Paraburkholderia caledonica</name>
    <dbReference type="NCBI Taxonomy" id="134536"/>
    <lineage>
        <taxon>Bacteria</taxon>
        <taxon>Pseudomonadati</taxon>
        <taxon>Pseudomonadota</taxon>
        <taxon>Betaproteobacteria</taxon>
        <taxon>Burkholderiales</taxon>
        <taxon>Burkholderiaceae</taxon>
        <taxon>Paraburkholderia</taxon>
    </lineage>
</organism>
<dbReference type="InterPro" id="IPR024463">
    <property type="entry name" value="Transposase_TnpC_homeodom"/>
</dbReference>
<keyword evidence="1" id="KW-0175">Coiled coil</keyword>
<dbReference type="AlphaFoldDB" id="A0AB73IUA1"/>